<evidence type="ECO:0000313" key="4">
    <source>
        <dbReference type="EMBL" id="KAK3193151.1"/>
    </source>
</evidence>
<feature type="domain" description="Disease resistance protein At4g27190-like leucine-rich repeats" evidence="3">
    <location>
        <begin position="43"/>
        <end position="163"/>
    </location>
</feature>
<name>A0AAD9ZU85_9ROSI</name>
<dbReference type="PANTHER" id="PTHR33463:SF209">
    <property type="entry name" value="DISEASE RESISTANCE PROTEIN RPS2-LIKE"/>
    <property type="match status" value="1"/>
</dbReference>
<dbReference type="InterPro" id="IPR032675">
    <property type="entry name" value="LRR_dom_sf"/>
</dbReference>
<keyword evidence="5" id="KW-1185">Reference proteome</keyword>
<gene>
    <name evidence="4" type="ORF">Dsin_024461</name>
</gene>
<evidence type="ECO:0000256" key="2">
    <source>
        <dbReference type="SAM" id="MobiDB-lite"/>
    </source>
</evidence>
<dbReference type="Gene3D" id="3.80.10.10">
    <property type="entry name" value="Ribonuclease Inhibitor"/>
    <property type="match status" value="1"/>
</dbReference>
<dbReference type="PANTHER" id="PTHR33463">
    <property type="entry name" value="NB-ARC DOMAIN-CONTAINING PROTEIN-RELATED"/>
    <property type="match status" value="1"/>
</dbReference>
<protein>
    <recommendedName>
        <fullName evidence="3">Disease resistance protein At4g27190-like leucine-rich repeats domain-containing protein</fullName>
    </recommendedName>
</protein>
<sequence length="191" mass="21953">MHTFLSNSPCTNMLNEPEENNSDQNLHSHIQPLFDEQVILPNLKILDISKMNNLKKIWYDRLTPTSCCKLEYFGVSDFHNLLNIFPTKMRGILQKLKELWITNCWMVEEIVSKDDQVGVPSFLFPQLTSMILGGLPRLKGLYLGLFTSKWQVLKKLKVWGCGEAEILASELQTHGVSQHEIPIRQEPTLSN</sequence>
<feature type="region of interest" description="Disordered" evidence="2">
    <location>
        <begin position="1"/>
        <end position="26"/>
    </location>
</feature>
<keyword evidence="1" id="KW-0611">Plant defense</keyword>
<dbReference type="InterPro" id="IPR057135">
    <property type="entry name" value="At4g27190-like_LRR"/>
</dbReference>
<dbReference type="InterPro" id="IPR050905">
    <property type="entry name" value="Plant_NBS-LRR"/>
</dbReference>
<dbReference type="Proteomes" id="UP001281410">
    <property type="component" value="Unassembled WGS sequence"/>
</dbReference>
<evidence type="ECO:0000259" key="3">
    <source>
        <dbReference type="Pfam" id="PF23247"/>
    </source>
</evidence>
<dbReference type="SUPFAM" id="SSF52047">
    <property type="entry name" value="RNI-like"/>
    <property type="match status" value="1"/>
</dbReference>
<dbReference type="AlphaFoldDB" id="A0AAD9ZU85"/>
<dbReference type="Pfam" id="PF23247">
    <property type="entry name" value="LRR_RPS2"/>
    <property type="match status" value="1"/>
</dbReference>
<evidence type="ECO:0000313" key="5">
    <source>
        <dbReference type="Proteomes" id="UP001281410"/>
    </source>
</evidence>
<evidence type="ECO:0000256" key="1">
    <source>
        <dbReference type="ARBA" id="ARBA00022821"/>
    </source>
</evidence>
<comment type="caution">
    <text evidence="4">The sequence shown here is derived from an EMBL/GenBank/DDBJ whole genome shotgun (WGS) entry which is preliminary data.</text>
</comment>
<reference evidence="4" key="1">
    <citation type="journal article" date="2023" name="Plant J.">
        <title>Genome sequences and population genomics provide insights into the demographic history, inbreeding, and mutation load of two 'living fossil' tree species of Dipteronia.</title>
        <authorList>
            <person name="Feng Y."/>
            <person name="Comes H.P."/>
            <person name="Chen J."/>
            <person name="Zhu S."/>
            <person name="Lu R."/>
            <person name="Zhang X."/>
            <person name="Li P."/>
            <person name="Qiu J."/>
            <person name="Olsen K.M."/>
            <person name="Qiu Y."/>
        </authorList>
    </citation>
    <scope>NUCLEOTIDE SEQUENCE</scope>
    <source>
        <strain evidence="4">NBL</strain>
    </source>
</reference>
<accession>A0AAD9ZU85</accession>
<feature type="compositionally biased region" description="Polar residues" evidence="2">
    <location>
        <begin position="1"/>
        <end position="14"/>
    </location>
</feature>
<dbReference type="EMBL" id="JANJYJ010000008">
    <property type="protein sequence ID" value="KAK3193151.1"/>
    <property type="molecule type" value="Genomic_DNA"/>
</dbReference>
<organism evidence="4 5">
    <name type="scientific">Dipteronia sinensis</name>
    <dbReference type="NCBI Taxonomy" id="43782"/>
    <lineage>
        <taxon>Eukaryota</taxon>
        <taxon>Viridiplantae</taxon>
        <taxon>Streptophyta</taxon>
        <taxon>Embryophyta</taxon>
        <taxon>Tracheophyta</taxon>
        <taxon>Spermatophyta</taxon>
        <taxon>Magnoliopsida</taxon>
        <taxon>eudicotyledons</taxon>
        <taxon>Gunneridae</taxon>
        <taxon>Pentapetalae</taxon>
        <taxon>rosids</taxon>
        <taxon>malvids</taxon>
        <taxon>Sapindales</taxon>
        <taxon>Sapindaceae</taxon>
        <taxon>Hippocastanoideae</taxon>
        <taxon>Acereae</taxon>
        <taxon>Dipteronia</taxon>
    </lineage>
</organism>
<proteinExistence type="predicted"/>